<evidence type="ECO:0000259" key="2">
    <source>
        <dbReference type="PROSITE" id="PS50943"/>
    </source>
</evidence>
<dbReference type="CDD" id="cd00093">
    <property type="entry name" value="HTH_XRE"/>
    <property type="match status" value="1"/>
</dbReference>
<gene>
    <name evidence="3" type="ORF">ACFODV_12895</name>
</gene>
<organism evidence="3 4">
    <name type="scientific">Halomonas tibetensis</name>
    <dbReference type="NCBI Taxonomy" id="2259590"/>
    <lineage>
        <taxon>Bacteria</taxon>
        <taxon>Pseudomonadati</taxon>
        <taxon>Pseudomonadota</taxon>
        <taxon>Gammaproteobacteria</taxon>
        <taxon>Oceanospirillales</taxon>
        <taxon>Halomonadaceae</taxon>
        <taxon>Halomonas</taxon>
    </lineage>
</organism>
<accession>A0ABV7B883</accession>
<dbReference type="Proteomes" id="UP001595386">
    <property type="component" value="Unassembled WGS sequence"/>
</dbReference>
<dbReference type="Gene3D" id="1.10.260.40">
    <property type="entry name" value="lambda repressor-like DNA-binding domains"/>
    <property type="match status" value="1"/>
</dbReference>
<dbReference type="InterPro" id="IPR001387">
    <property type="entry name" value="Cro/C1-type_HTH"/>
</dbReference>
<reference evidence="4" key="1">
    <citation type="journal article" date="2019" name="Int. J. Syst. Evol. Microbiol.">
        <title>The Global Catalogue of Microorganisms (GCM) 10K type strain sequencing project: providing services to taxonomists for standard genome sequencing and annotation.</title>
        <authorList>
            <consortium name="The Broad Institute Genomics Platform"/>
            <consortium name="The Broad Institute Genome Sequencing Center for Infectious Disease"/>
            <person name="Wu L."/>
            <person name="Ma J."/>
        </authorList>
    </citation>
    <scope>NUCLEOTIDE SEQUENCE [LARGE SCALE GENOMIC DNA]</scope>
    <source>
        <strain evidence="4">KCTC 52660</strain>
    </source>
</reference>
<dbReference type="PANTHER" id="PTHR46797">
    <property type="entry name" value="HTH-TYPE TRANSCRIPTIONAL REGULATOR"/>
    <property type="match status" value="1"/>
</dbReference>
<dbReference type="InterPro" id="IPR050807">
    <property type="entry name" value="TransReg_Diox_bact_type"/>
</dbReference>
<name>A0ABV7B883_9GAMM</name>
<evidence type="ECO:0000256" key="1">
    <source>
        <dbReference type="ARBA" id="ARBA00023125"/>
    </source>
</evidence>
<dbReference type="SMART" id="SM00530">
    <property type="entry name" value="HTH_XRE"/>
    <property type="match status" value="1"/>
</dbReference>
<dbReference type="PANTHER" id="PTHR46797:SF1">
    <property type="entry name" value="METHYLPHOSPHONATE SYNTHASE"/>
    <property type="match status" value="1"/>
</dbReference>
<feature type="domain" description="HTH cro/C1-type" evidence="2">
    <location>
        <begin position="8"/>
        <end position="62"/>
    </location>
</feature>
<evidence type="ECO:0000313" key="4">
    <source>
        <dbReference type="Proteomes" id="UP001595386"/>
    </source>
</evidence>
<keyword evidence="1" id="KW-0238">DNA-binding</keyword>
<comment type="caution">
    <text evidence="3">The sequence shown here is derived from an EMBL/GenBank/DDBJ whole genome shotgun (WGS) entry which is preliminary data.</text>
</comment>
<dbReference type="RefSeq" id="WP_379760084.1">
    <property type="nucleotide sequence ID" value="NZ_JBHRSQ010000017.1"/>
</dbReference>
<dbReference type="SUPFAM" id="SSF47413">
    <property type="entry name" value="lambda repressor-like DNA-binding domains"/>
    <property type="match status" value="1"/>
</dbReference>
<proteinExistence type="predicted"/>
<keyword evidence="4" id="KW-1185">Reference proteome</keyword>
<dbReference type="PROSITE" id="PS50943">
    <property type="entry name" value="HTH_CROC1"/>
    <property type="match status" value="1"/>
</dbReference>
<dbReference type="Pfam" id="PF01381">
    <property type="entry name" value="HTH_3"/>
    <property type="match status" value="1"/>
</dbReference>
<sequence length="147" mass="15895">MAVVSTRFRAARHAKGLTQQELAQRTGIEQSHISHVERGTRGLSPELLRKAADALGVTMEYLAGVDVGDRTGKYGAQSEPAGGSRQEIMGSYATPAGLRELAMDQSLVQALNVREDEWHALSSVVLPGEATKDGYVQLLYTLRAICK</sequence>
<dbReference type="EMBL" id="JBHRSQ010000017">
    <property type="protein sequence ID" value="MFC2992933.1"/>
    <property type="molecule type" value="Genomic_DNA"/>
</dbReference>
<dbReference type="InterPro" id="IPR010982">
    <property type="entry name" value="Lambda_DNA-bd_dom_sf"/>
</dbReference>
<protein>
    <submittedName>
        <fullName evidence="3">Helix-turn-helix domain-containing protein</fullName>
    </submittedName>
</protein>
<evidence type="ECO:0000313" key="3">
    <source>
        <dbReference type="EMBL" id="MFC2992933.1"/>
    </source>
</evidence>